<accession>A0A5E7ASH0</accession>
<evidence type="ECO:0008006" key="4">
    <source>
        <dbReference type="Google" id="ProtNLM"/>
    </source>
</evidence>
<evidence type="ECO:0000313" key="3">
    <source>
        <dbReference type="Proteomes" id="UP000337909"/>
    </source>
</evidence>
<sequence length="240" mass="26671">MWNLNSKVIIFGVTIQVLVLGVVFFTKNTIVWCSEKNHIHSNSASGINHAEEASSRTLLSQKFGDLQSNLGTLTSSKFTDLENISDNADFRDINSMTAWLRYLLVAGGFIGLAGLLVMFFRRKKSASNVSEKPFHLCSLRPVLTPLSYQSCFQCSTIIKHSKNKDRSTESADIWVIEITLSSALTRNKSAAAIKGMHLSTIRLENNFIVVGPYKNKSEAAEVVSKLHEVYNVRGWLTPGN</sequence>
<feature type="transmembrane region" description="Helical" evidence="1">
    <location>
        <begin position="99"/>
        <end position="120"/>
    </location>
</feature>
<feature type="transmembrane region" description="Helical" evidence="1">
    <location>
        <begin position="7"/>
        <end position="26"/>
    </location>
</feature>
<keyword evidence="1" id="KW-0812">Transmembrane</keyword>
<dbReference type="Proteomes" id="UP000337909">
    <property type="component" value="Unassembled WGS sequence"/>
</dbReference>
<organism evidence="2 3">
    <name type="scientific">Pseudomonas fluorescens</name>
    <dbReference type="NCBI Taxonomy" id="294"/>
    <lineage>
        <taxon>Bacteria</taxon>
        <taxon>Pseudomonadati</taxon>
        <taxon>Pseudomonadota</taxon>
        <taxon>Gammaproteobacteria</taxon>
        <taxon>Pseudomonadales</taxon>
        <taxon>Pseudomonadaceae</taxon>
        <taxon>Pseudomonas</taxon>
    </lineage>
</organism>
<keyword evidence="1" id="KW-1133">Transmembrane helix</keyword>
<dbReference type="OrthoDB" id="6824435at2"/>
<evidence type="ECO:0000313" key="2">
    <source>
        <dbReference type="EMBL" id="VVN79497.1"/>
    </source>
</evidence>
<dbReference type="AlphaFoldDB" id="A0A5E7ASH0"/>
<dbReference type="EMBL" id="CABVHQ010000006">
    <property type="protein sequence ID" value="VVN79497.1"/>
    <property type="molecule type" value="Genomic_DNA"/>
</dbReference>
<protein>
    <recommendedName>
        <fullName evidence="4">SPOR domain-containing protein</fullName>
    </recommendedName>
</protein>
<evidence type="ECO:0000256" key="1">
    <source>
        <dbReference type="SAM" id="Phobius"/>
    </source>
</evidence>
<name>A0A5E7ASH0_PSEFL</name>
<proteinExistence type="predicted"/>
<reference evidence="2 3" key="1">
    <citation type="submission" date="2019-09" db="EMBL/GenBank/DDBJ databases">
        <authorList>
            <person name="Chandra G."/>
            <person name="Truman W A."/>
        </authorList>
    </citation>
    <scope>NUCLEOTIDE SEQUENCE [LARGE SCALE GENOMIC DNA]</scope>
    <source>
        <strain evidence="2">PS691</strain>
    </source>
</reference>
<keyword evidence="1" id="KW-0472">Membrane</keyword>
<gene>
    <name evidence="2" type="ORF">PS691_00978</name>
</gene>
<dbReference type="RefSeq" id="WP_150641062.1">
    <property type="nucleotide sequence ID" value="NZ_CABVHQ010000006.1"/>
</dbReference>